<gene>
    <name evidence="2" type="ORF">JCGZ_18893</name>
</gene>
<accession>A0A067JYF9</accession>
<dbReference type="EMBL" id="KK914794">
    <property type="protein sequence ID" value="KDP27813.1"/>
    <property type="molecule type" value="Genomic_DNA"/>
</dbReference>
<keyword evidence="3" id="KW-1185">Reference proteome</keyword>
<dbReference type="PANTHER" id="PTHR34458">
    <property type="entry name" value="POLLEN OLE E 1 ALLERGEN AND EXTENSIN FAMILY PROTEIN-RELATED"/>
    <property type="match status" value="1"/>
</dbReference>
<sequence length="155" mass="16166">MALKTFLLITLSVAVMATIRTGAQFGDINTLLGLIRIQGTVYCSMNDTMSNIASSPPFSNAVVQLKCGENVISSTTTNGSGHFSATLDPFNFIVSSLLNSCNLKVATPLSSCDSALPSAGGLLSALQFIGNTFVGQTNIGQMNIIPAGFQFVPSH</sequence>
<name>A0A067JYF9_JATCU</name>
<evidence type="ECO:0000313" key="2">
    <source>
        <dbReference type="EMBL" id="KDP27813.1"/>
    </source>
</evidence>
<dbReference type="STRING" id="180498.A0A067JYF9"/>
<dbReference type="PANTHER" id="PTHR34458:SF5">
    <property type="entry name" value="POLLEN OLE E 1 ALLERGEN AND EXTENSIN FAMILY PROTEIN"/>
    <property type="match status" value="1"/>
</dbReference>
<proteinExistence type="predicted"/>
<reference evidence="2 3" key="1">
    <citation type="journal article" date="2014" name="PLoS ONE">
        <title>Global Analysis of Gene Expression Profiles in Physic Nut (Jatropha curcas L.) Seedlings Exposed to Salt Stress.</title>
        <authorList>
            <person name="Zhang L."/>
            <person name="Zhang C."/>
            <person name="Wu P."/>
            <person name="Chen Y."/>
            <person name="Li M."/>
            <person name="Jiang H."/>
            <person name="Wu G."/>
        </authorList>
    </citation>
    <scope>NUCLEOTIDE SEQUENCE [LARGE SCALE GENOMIC DNA]</scope>
    <source>
        <strain evidence="3">cv. GZQX0401</strain>
        <tissue evidence="2">Young leaves</tissue>
    </source>
</reference>
<feature type="chain" id="PRO_5001642356" evidence="1">
    <location>
        <begin position="18"/>
        <end position="155"/>
    </location>
</feature>
<organism evidence="2 3">
    <name type="scientific">Jatropha curcas</name>
    <name type="common">Barbados nut</name>
    <dbReference type="NCBI Taxonomy" id="180498"/>
    <lineage>
        <taxon>Eukaryota</taxon>
        <taxon>Viridiplantae</taxon>
        <taxon>Streptophyta</taxon>
        <taxon>Embryophyta</taxon>
        <taxon>Tracheophyta</taxon>
        <taxon>Spermatophyta</taxon>
        <taxon>Magnoliopsida</taxon>
        <taxon>eudicotyledons</taxon>
        <taxon>Gunneridae</taxon>
        <taxon>Pentapetalae</taxon>
        <taxon>rosids</taxon>
        <taxon>fabids</taxon>
        <taxon>Malpighiales</taxon>
        <taxon>Euphorbiaceae</taxon>
        <taxon>Crotonoideae</taxon>
        <taxon>Jatropheae</taxon>
        <taxon>Jatropha</taxon>
    </lineage>
</organism>
<keyword evidence="1" id="KW-0732">Signal</keyword>
<dbReference type="InterPro" id="IPR040404">
    <property type="entry name" value="Phylloplanin-like"/>
</dbReference>
<dbReference type="KEGG" id="jcu:105643447"/>
<feature type="signal peptide" evidence="1">
    <location>
        <begin position="1"/>
        <end position="17"/>
    </location>
</feature>
<dbReference type="Pfam" id="PF01190">
    <property type="entry name" value="Pollen_Ole_e_1"/>
    <property type="match status" value="1"/>
</dbReference>
<dbReference type="OrthoDB" id="905355at2759"/>
<protein>
    <submittedName>
        <fullName evidence="2">Uncharacterized protein</fullName>
    </submittedName>
</protein>
<dbReference type="AlphaFoldDB" id="A0A067JYF9"/>
<evidence type="ECO:0000256" key="1">
    <source>
        <dbReference type="SAM" id="SignalP"/>
    </source>
</evidence>
<evidence type="ECO:0000313" key="3">
    <source>
        <dbReference type="Proteomes" id="UP000027138"/>
    </source>
</evidence>
<dbReference type="Proteomes" id="UP000027138">
    <property type="component" value="Unassembled WGS sequence"/>
</dbReference>